<name>A0A8S1J365_9CHLO</name>
<sequence length="119" mass="13020">MRSVAHARPRTNKMHQQELGPRDGVDRRCGCFCAFWQSAERDQPGGARLLSCAHRAPSNLSGAVADFHREAARAGRSLCRVLAKHAGTPEHKPTRKREQTQSGPVVARKPTGAVLHPLP</sequence>
<accession>A0A8S1J365</accession>
<protein>
    <submittedName>
        <fullName evidence="2">Uncharacterized protein</fullName>
    </submittedName>
</protein>
<evidence type="ECO:0000256" key="1">
    <source>
        <dbReference type="SAM" id="MobiDB-lite"/>
    </source>
</evidence>
<evidence type="ECO:0000313" key="2">
    <source>
        <dbReference type="EMBL" id="CAD7701588.1"/>
    </source>
</evidence>
<feature type="compositionally biased region" description="Basic and acidic residues" evidence="1">
    <location>
        <begin position="87"/>
        <end position="99"/>
    </location>
</feature>
<reference evidence="2" key="1">
    <citation type="submission" date="2020-12" db="EMBL/GenBank/DDBJ databases">
        <authorList>
            <person name="Iha C."/>
        </authorList>
    </citation>
    <scope>NUCLEOTIDE SEQUENCE</scope>
</reference>
<feature type="compositionally biased region" description="Basic residues" evidence="1">
    <location>
        <begin position="1"/>
        <end position="13"/>
    </location>
</feature>
<dbReference type="EMBL" id="CAJHUC010001576">
    <property type="protein sequence ID" value="CAD7701588.1"/>
    <property type="molecule type" value="Genomic_DNA"/>
</dbReference>
<keyword evidence="3" id="KW-1185">Reference proteome</keyword>
<comment type="caution">
    <text evidence="2">The sequence shown here is derived from an EMBL/GenBank/DDBJ whole genome shotgun (WGS) entry which is preliminary data.</text>
</comment>
<gene>
    <name evidence="2" type="ORF">OSTQU699_LOCUS6945</name>
</gene>
<proteinExistence type="predicted"/>
<evidence type="ECO:0000313" key="3">
    <source>
        <dbReference type="Proteomes" id="UP000708148"/>
    </source>
</evidence>
<feature type="region of interest" description="Disordered" evidence="1">
    <location>
        <begin position="1"/>
        <end position="22"/>
    </location>
</feature>
<feature type="region of interest" description="Disordered" evidence="1">
    <location>
        <begin position="83"/>
        <end position="119"/>
    </location>
</feature>
<dbReference type="Proteomes" id="UP000708148">
    <property type="component" value="Unassembled WGS sequence"/>
</dbReference>
<organism evidence="2 3">
    <name type="scientific">Ostreobium quekettii</name>
    <dbReference type="NCBI Taxonomy" id="121088"/>
    <lineage>
        <taxon>Eukaryota</taxon>
        <taxon>Viridiplantae</taxon>
        <taxon>Chlorophyta</taxon>
        <taxon>core chlorophytes</taxon>
        <taxon>Ulvophyceae</taxon>
        <taxon>TCBD clade</taxon>
        <taxon>Bryopsidales</taxon>
        <taxon>Ostreobineae</taxon>
        <taxon>Ostreobiaceae</taxon>
        <taxon>Ostreobium</taxon>
    </lineage>
</organism>
<dbReference type="AlphaFoldDB" id="A0A8S1J365"/>